<reference evidence="1 2" key="1">
    <citation type="submission" date="2012-04" db="EMBL/GenBank/DDBJ databases">
        <title>The Genome Sequence of Saprolegnia declina VS20.</title>
        <authorList>
            <consortium name="The Broad Institute Genome Sequencing Platform"/>
            <person name="Russ C."/>
            <person name="Nusbaum C."/>
            <person name="Tyler B."/>
            <person name="van West P."/>
            <person name="Dieguez-Uribeondo J."/>
            <person name="de Bruijn I."/>
            <person name="Tripathy S."/>
            <person name="Jiang R."/>
            <person name="Young S.K."/>
            <person name="Zeng Q."/>
            <person name="Gargeya S."/>
            <person name="Fitzgerald M."/>
            <person name="Haas B."/>
            <person name="Abouelleil A."/>
            <person name="Alvarado L."/>
            <person name="Arachchi H.M."/>
            <person name="Berlin A."/>
            <person name="Chapman S.B."/>
            <person name="Goldberg J."/>
            <person name="Griggs A."/>
            <person name="Gujja S."/>
            <person name="Hansen M."/>
            <person name="Howarth C."/>
            <person name="Imamovic A."/>
            <person name="Larimer J."/>
            <person name="McCowen C."/>
            <person name="Montmayeur A."/>
            <person name="Murphy C."/>
            <person name="Neiman D."/>
            <person name="Pearson M."/>
            <person name="Priest M."/>
            <person name="Roberts A."/>
            <person name="Saif S."/>
            <person name="Shea T."/>
            <person name="Sisk P."/>
            <person name="Sykes S."/>
            <person name="Wortman J."/>
            <person name="Nusbaum C."/>
            <person name="Birren B."/>
        </authorList>
    </citation>
    <scope>NUCLEOTIDE SEQUENCE [LARGE SCALE GENOMIC DNA]</scope>
    <source>
        <strain evidence="1 2">VS20</strain>
    </source>
</reference>
<dbReference type="RefSeq" id="XP_008604038.1">
    <property type="nucleotide sequence ID" value="XM_008605816.1"/>
</dbReference>
<dbReference type="VEuPathDB" id="FungiDB:SDRG_00344"/>
<accession>T0R818</accession>
<dbReference type="Proteomes" id="UP000030762">
    <property type="component" value="Unassembled WGS sequence"/>
</dbReference>
<name>T0R818_SAPDV</name>
<evidence type="ECO:0000313" key="1">
    <source>
        <dbReference type="EMBL" id="EQC42615.1"/>
    </source>
</evidence>
<gene>
    <name evidence="1" type="ORF">SDRG_00344</name>
</gene>
<evidence type="ECO:0000313" key="2">
    <source>
        <dbReference type="Proteomes" id="UP000030762"/>
    </source>
</evidence>
<dbReference type="AlphaFoldDB" id="T0R818"/>
<dbReference type="GeneID" id="19941071"/>
<proteinExistence type="predicted"/>
<sequence>MHAQPNLLSASIQQGPFISRFREHIVSKREADAGAATYVRSYVCFALAGTWNYGVVTGSQWRETTGDELVIKTDTGAVIIPLSDPTLIVLTLTGYALRPFAALPLASHSVATVQTDTATIVDYFLVHGRHAALDCAALDLLSAHLSSPPASDMLFPCIFLDGTQCEVSVTHILDVAHATFQRRKREDTRALRRPIAGVSVRPS</sequence>
<dbReference type="InParanoid" id="T0R818"/>
<dbReference type="OrthoDB" id="10455302at2759"/>
<dbReference type="EMBL" id="JH767132">
    <property type="protein sequence ID" value="EQC42615.1"/>
    <property type="molecule type" value="Genomic_DNA"/>
</dbReference>
<protein>
    <submittedName>
        <fullName evidence="1">Uncharacterized protein</fullName>
    </submittedName>
</protein>
<keyword evidence="2" id="KW-1185">Reference proteome</keyword>
<dbReference type="OMA" id="NEMQCEL"/>
<organism evidence="1 2">
    <name type="scientific">Saprolegnia diclina (strain VS20)</name>
    <dbReference type="NCBI Taxonomy" id="1156394"/>
    <lineage>
        <taxon>Eukaryota</taxon>
        <taxon>Sar</taxon>
        <taxon>Stramenopiles</taxon>
        <taxon>Oomycota</taxon>
        <taxon>Saprolegniomycetes</taxon>
        <taxon>Saprolegniales</taxon>
        <taxon>Saprolegniaceae</taxon>
        <taxon>Saprolegnia</taxon>
    </lineage>
</organism>